<dbReference type="Gene3D" id="1.20.120.1490">
    <property type="match status" value="1"/>
</dbReference>
<dbReference type="EMBL" id="JARGDL010000027">
    <property type="protein sequence ID" value="MDF1613117.1"/>
    <property type="molecule type" value="Genomic_DNA"/>
</dbReference>
<name>A0AAE3P3H1_9BACT</name>
<accession>A0AAE3P3H1</accession>
<keyword evidence="2" id="KW-1185">Reference proteome</keyword>
<organism evidence="1 2">
    <name type="scientific">Stygiobacter electus</name>
    <dbReference type="NCBI Taxonomy" id="3032292"/>
    <lineage>
        <taxon>Bacteria</taxon>
        <taxon>Pseudomonadati</taxon>
        <taxon>Ignavibacteriota</taxon>
        <taxon>Ignavibacteria</taxon>
        <taxon>Ignavibacteriales</taxon>
        <taxon>Melioribacteraceae</taxon>
        <taxon>Stygiobacter</taxon>
    </lineage>
</organism>
<comment type="caution">
    <text evidence="1">The sequence shown here is derived from an EMBL/GenBank/DDBJ whole genome shotgun (WGS) entry which is preliminary data.</text>
</comment>
<protein>
    <submittedName>
        <fullName evidence="1">Uncharacterized protein</fullName>
    </submittedName>
</protein>
<sequence>MLTSKKRWFTGIAAVIAVLVVSVVLFAQEHPKKNNSMDHTYDLSYRNSNVPEKYWLTDEQISQANKIKKEYDELIQPEIEKLNTVRGYFSDYQQQDDINSKRIREYQSEIRGIEDNIYSLKMEAGNKIKKVLNKSQRKYYNDSVFNGWCDGWTWDYNGYMDYGLRNHGYTEYGWGCGYMDSETRNHGRMYSHGGCW</sequence>
<dbReference type="Proteomes" id="UP001221302">
    <property type="component" value="Unassembled WGS sequence"/>
</dbReference>
<dbReference type="RefSeq" id="WP_321536888.1">
    <property type="nucleotide sequence ID" value="NZ_JARGDL010000027.1"/>
</dbReference>
<proteinExistence type="predicted"/>
<evidence type="ECO:0000313" key="2">
    <source>
        <dbReference type="Proteomes" id="UP001221302"/>
    </source>
</evidence>
<gene>
    <name evidence="1" type="ORF">P0M35_13205</name>
</gene>
<reference evidence="1" key="1">
    <citation type="submission" date="2023-03" db="EMBL/GenBank/DDBJ databases">
        <title>Stygiobacter electus gen. nov., sp. nov., facultatively anaerobic thermotolerant bacterium of the class Ignavibacteria from a well of Yessentuki mineral water deposit.</title>
        <authorList>
            <person name="Podosokorskaya O.A."/>
            <person name="Elcheninov A.G."/>
            <person name="Petrova N.F."/>
            <person name="Zavarzina D.G."/>
            <person name="Kublanov I.V."/>
            <person name="Merkel A.Y."/>
        </authorList>
    </citation>
    <scope>NUCLEOTIDE SEQUENCE</scope>
    <source>
        <strain evidence="1">09-Me</strain>
    </source>
</reference>
<evidence type="ECO:0000313" key="1">
    <source>
        <dbReference type="EMBL" id="MDF1613117.1"/>
    </source>
</evidence>
<dbReference type="AlphaFoldDB" id="A0AAE3P3H1"/>